<comment type="caution">
    <text evidence="1">The sequence shown here is derived from an EMBL/GenBank/DDBJ whole genome shotgun (WGS) entry which is preliminary data.</text>
</comment>
<proteinExistence type="predicted"/>
<dbReference type="Gene3D" id="2.60.120.620">
    <property type="entry name" value="q2cbj1_9rhob like domain"/>
    <property type="match status" value="1"/>
</dbReference>
<sequence>MSIKAENRLHFGVPIFEASLPALESRREELVTALLKMRETDTQGIARSNQRGWHSQDTLHKSEEPILKWLTDQIYQLGSQLIRHSEGLPADSSILLGSLWANVNDFGAWNAPHAHLPCEWSGVLYIDVNEELQEKENGIAPGDLMFFDPVPVGAPYRKSSTVSYTPKNGTLFLFPGYLMHMVAPHYDDKPRISMAFNFRLGDVLNSFAR</sequence>
<name>A0A1Y5HYB4_OLEAN</name>
<dbReference type="Pfam" id="PF13759">
    <property type="entry name" value="2OG-FeII_Oxy_5"/>
    <property type="match status" value="1"/>
</dbReference>
<reference evidence="2" key="1">
    <citation type="journal article" date="2017" name="Proc. Natl. Acad. Sci. U.S.A.">
        <title>Simulation of Deepwater Horizon oil plume reveals substrate specialization within a complex community of hydrocarbon degraders.</title>
        <authorList>
            <person name="Hu P."/>
            <person name="Dubinsky E.A."/>
            <person name="Probst A.J."/>
            <person name="Wang J."/>
            <person name="Sieber C.M.K."/>
            <person name="Tom L.M."/>
            <person name="Gardinali P."/>
            <person name="Banfield J.F."/>
            <person name="Atlas R.M."/>
            <person name="Andersen G.L."/>
        </authorList>
    </citation>
    <scope>NUCLEOTIDE SEQUENCE [LARGE SCALE GENOMIC DNA]</scope>
</reference>
<dbReference type="Proteomes" id="UP000227088">
    <property type="component" value="Unassembled WGS sequence"/>
</dbReference>
<dbReference type="NCBIfam" id="TIGR02466">
    <property type="entry name" value="TIGR02466 family protein"/>
    <property type="match status" value="1"/>
</dbReference>
<protein>
    <recommendedName>
        <fullName evidence="3">Fe2OG dioxygenase domain-containing protein</fullName>
    </recommendedName>
</protein>
<gene>
    <name evidence="1" type="ORF">A9R00_07895</name>
</gene>
<accession>A0A1Y5HYB4</accession>
<evidence type="ECO:0000313" key="2">
    <source>
        <dbReference type="Proteomes" id="UP000227088"/>
    </source>
</evidence>
<evidence type="ECO:0000313" key="1">
    <source>
        <dbReference type="EMBL" id="OUS40072.1"/>
    </source>
</evidence>
<dbReference type="AlphaFoldDB" id="A0A1Y5HYB4"/>
<dbReference type="EMBL" id="MABE01000444">
    <property type="protein sequence ID" value="OUS40072.1"/>
    <property type="molecule type" value="Genomic_DNA"/>
</dbReference>
<dbReference type="InterPro" id="IPR012668">
    <property type="entry name" value="CHP02466"/>
</dbReference>
<dbReference type="SUPFAM" id="SSF51197">
    <property type="entry name" value="Clavaminate synthase-like"/>
    <property type="match status" value="1"/>
</dbReference>
<evidence type="ECO:0008006" key="3">
    <source>
        <dbReference type="Google" id="ProtNLM"/>
    </source>
</evidence>
<organism evidence="1 2">
    <name type="scientific">Oleispira antarctica</name>
    <dbReference type="NCBI Taxonomy" id="188908"/>
    <lineage>
        <taxon>Bacteria</taxon>
        <taxon>Pseudomonadati</taxon>
        <taxon>Pseudomonadota</taxon>
        <taxon>Gammaproteobacteria</taxon>
        <taxon>Oceanospirillales</taxon>
        <taxon>Oceanospirillaceae</taxon>
        <taxon>Oleispira</taxon>
    </lineage>
</organism>